<evidence type="ECO:0000256" key="1">
    <source>
        <dbReference type="SAM" id="SignalP"/>
    </source>
</evidence>
<dbReference type="AlphaFoldDB" id="A0AAD3R051"/>
<accession>A0AAD3R051</accession>
<name>A0AAD3R051_LATJO</name>
<sequence length="111" mass="12673">MHLNAEWGIWVVCQFAVLWMESMGNTAQDMLKETPQTPERTQGQFCYTEFMRHRLHTCDESQCSFDQVGAEFTLEKIISLDLDKFSDSICGISGAARKELSTEQVQALPLH</sequence>
<evidence type="ECO:0000313" key="2">
    <source>
        <dbReference type="EMBL" id="GLD50688.1"/>
    </source>
</evidence>
<proteinExistence type="predicted"/>
<comment type="caution">
    <text evidence="2">The sequence shown here is derived from an EMBL/GenBank/DDBJ whole genome shotgun (WGS) entry which is preliminary data.</text>
</comment>
<organism evidence="2 3">
    <name type="scientific">Lates japonicus</name>
    <name type="common">Japanese lates</name>
    <dbReference type="NCBI Taxonomy" id="270547"/>
    <lineage>
        <taxon>Eukaryota</taxon>
        <taxon>Metazoa</taxon>
        <taxon>Chordata</taxon>
        <taxon>Craniata</taxon>
        <taxon>Vertebrata</taxon>
        <taxon>Euteleostomi</taxon>
        <taxon>Actinopterygii</taxon>
        <taxon>Neopterygii</taxon>
        <taxon>Teleostei</taxon>
        <taxon>Neoteleostei</taxon>
        <taxon>Acanthomorphata</taxon>
        <taxon>Carangaria</taxon>
        <taxon>Carangaria incertae sedis</taxon>
        <taxon>Centropomidae</taxon>
        <taxon>Lates</taxon>
    </lineage>
</organism>
<feature type="chain" id="PRO_5041912596" evidence="1">
    <location>
        <begin position="28"/>
        <end position="111"/>
    </location>
</feature>
<gene>
    <name evidence="2" type="ORF">AKAME5_002803300</name>
</gene>
<evidence type="ECO:0000313" key="3">
    <source>
        <dbReference type="Proteomes" id="UP001279410"/>
    </source>
</evidence>
<protein>
    <submittedName>
        <fullName evidence="2">Dynein heavy chain 2, axonemal</fullName>
    </submittedName>
</protein>
<dbReference type="Proteomes" id="UP001279410">
    <property type="component" value="Unassembled WGS sequence"/>
</dbReference>
<feature type="signal peptide" evidence="1">
    <location>
        <begin position="1"/>
        <end position="27"/>
    </location>
</feature>
<keyword evidence="1" id="KW-0732">Signal</keyword>
<reference evidence="2" key="1">
    <citation type="submission" date="2022-08" db="EMBL/GenBank/DDBJ databases">
        <title>Genome sequencing of akame (Lates japonicus).</title>
        <authorList>
            <person name="Hashiguchi Y."/>
            <person name="Takahashi H."/>
        </authorList>
    </citation>
    <scope>NUCLEOTIDE SEQUENCE</scope>
    <source>
        <strain evidence="2">Kochi</strain>
    </source>
</reference>
<dbReference type="EMBL" id="BRZM01003582">
    <property type="protein sequence ID" value="GLD50688.1"/>
    <property type="molecule type" value="Genomic_DNA"/>
</dbReference>
<keyword evidence="3" id="KW-1185">Reference proteome</keyword>